<dbReference type="InterPro" id="IPR050322">
    <property type="entry name" value="Fe-S_cluster_asmbl/transfer"/>
</dbReference>
<dbReference type="InterPro" id="IPR000361">
    <property type="entry name" value="ATAP_core_dom"/>
</dbReference>
<dbReference type="Gene3D" id="2.60.300.12">
    <property type="entry name" value="HesB-like domain"/>
    <property type="match status" value="1"/>
</dbReference>
<dbReference type="SUPFAM" id="SSF89360">
    <property type="entry name" value="HesB-like domain"/>
    <property type="match status" value="1"/>
</dbReference>
<dbReference type="AlphaFoldDB" id="A0A3P3VQ56"/>
<comment type="caution">
    <text evidence="3">The sequence shown here is derived from an EMBL/GenBank/DDBJ whole genome shotgun (WGS) entry which is preliminary data.</text>
</comment>
<proteinExistence type="inferred from homology"/>
<dbReference type="InterPro" id="IPR035903">
    <property type="entry name" value="HesB-like_dom_sf"/>
</dbReference>
<dbReference type="InterPro" id="IPR016092">
    <property type="entry name" value="ATAP"/>
</dbReference>
<feature type="domain" description="Core" evidence="2">
    <location>
        <begin position="2"/>
        <end position="99"/>
    </location>
</feature>
<evidence type="ECO:0000259" key="2">
    <source>
        <dbReference type="Pfam" id="PF01521"/>
    </source>
</evidence>
<protein>
    <submittedName>
        <fullName evidence="3">Iron-sulfur cluster assembly accessory protein</fullName>
    </submittedName>
</protein>
<name>A0A3P3VQ56_9GAMM</name>
<dbReference type="EMBL" id="QWEZ01000002">
    <property type="protein sequence ID" value="RRJ82943.1"/>
    <property type="molecule type" value="Genomic_DNA"/>
</dbReference>
<keyword evidence="4" id="KW-1185">Reference proteome</keyword>
<dbReference type="NCBIfam" id="TIGR00049">
    <property type="entry name" value="iron-sulfur cluster assembly accessory protein"/>
    <property type="match status" value="1"/>
</dbReference>
<dbReference type="Pfam" id="PF01521">
    <property type="entry name" value="Fe-S_biosyn"/>
    <property type="match status" value="1"/>
</dbReference>
<dbReference type="Proteomes" id="UP000280792">
    <property type="component" value="Unassembled WGS sequence"/>
</dbReference>
<reference evidence="3 4" key="2">
    <citation type="submission" date="2018-12" db="EMBL/GenBank/DDBJ databases">
        <title>Simiduia agarivorans gen. nov., sp. nov., a marine, agarolytic bacterium isolated from shallow coastal water from Keelung, Taiwan.</title>
        <authorList>
            <person name="Shieh W.Y."/>
        </authorList>
    </citation>
    <scope>NUCLEOTIDE SEQUENCE [LARGE SCALE GENOMIC DNA]</scope>
    <source>
        <strain evidence="3 4">GTF-13</strain>
    </source>
</reference>
<reference evidence="3 4" key="1">
    <citation type="submission" date="2018-08" db="EMBL/GenBank/DDBJ databases">
        <authorList>
            <person name="Khan S.A."/>
        </authorList>
    </citation>
    <scope>NUCLEOTIDE SEQUENCE [LARGE SCALE GENOMIC DNA]</scope>
    <source>
        <strain evidence="3 4">GTF-13</strain>
    </source>
</reference>
<evidence type="ECO:0000313" key="4">
    <source>
        <dbReference type="Proteomes" id="UP000280792"/>
    </source>
</evidence>
<dbReference type="GO" id="GO:0005829">
    <property type="term" value="C:cytosol"/>
    <property type="evidence" value="ECO:0007669"/>
    <property type="project" value="TreeGrafter"/>
</dbReference>
<sequence length="108" mass="11590">MLHFTEHALSTIRAALAARPNPAAGLRVGVVGSPCSGLRYLIRLEDQPAQDDQVVESHGLSLFIDNESVPRLQGVRVDFVEQDGRKGFTFDNPNQDPACAGCNKSSAA</sequence>
<comment type="similarity">
    <text evidence="1">Belongs to the HesB/IscA family.</text>
</comment>
<evidence type="ECO:0000313" key="3">
    <source>
        <dbReference type="EMBL" id="RRJ82943.1"/>
    </source>
</evidence>
<organism evidence="3 4">
    <name type="scientific">Aestuariirhabdus litorea</name>
    <dbReference type="NCBI Taxonomy" id="2528527"/>
    <lineage>
        <taxon>Bacteria</taxon>
        <taxon>Pseudomonadati</taxon>
        <taxon>Pseudomonadota</taxon>
        <taxon>Gammaproteobacteria</taxon>
        <taxon>Oceanospirillales</taxon>
        <taxon>Aestuariirhabdaceae</taxon>
        <taxon>Aestuariirhabdus</taxon>
    </lineage>
</organism>
<dbReference type="GO" id="GO:0051537">
    <property type="term" value="F:2 iron, 2 sulfur cluster binding"/>
    <property type="evidence" value="ECO:0007669"/>
    <property type="project" value="TreeGrafter"/>
</dbReference>
<evidence type="ECO:0000256" key="1">
    <source>
        <dbReference type="ARBA" id="ARBA00006718"/>
    </source>
</evidence>
<dbReference type="RefSeq" id="WP_125017157.1">
    <property type="nucleotide sequence ID" value="NZ_QWEZ01000002.1"/>
</dbReference>
<dbReference type="PANTHER" id="PTHR10072">
    <property type="entry name" value="IRON-SULFUR CLUSTER ASSEMBLY PROTEIN"/>
    <property type="match status" value="1"/>
</dbReference>
<dbReference type="GO" id="GO:0016226">
    <property type="term" value="P:iron-sulfur cluster assembly"/>
    <property type="evidence" value="ECO:0007669"/>
    <property type="project" value="InterPro"/>
</dbReference>
<dbReference type="PANTHER" id="PTHR10072:SF41">
    <property type="entry name" value="IRON-SULFUR CLUSTER ASSEMBLY 1 HOMOLOG, MITOCHONDRIAL"/>
    <property type="match status" value="1"/>
</dbReference>
<accession>A0A3P3VQ56</accession>
<gene>
    <name evidence="3" type="ORF">D0544_13925</name>
</gene>